<evidence type="ECO:0000313" key="4">
    <source>
        <dbReference type="EMBL" id="KAL3679504.1"/>
    </source>
</evidence>
<dbReference type="InterPro" id="IPR007527">
    <property type="entry name" value="Znf_SWIM"/>
</dbReference>
<name>A0ABD3GQS9_9MARC</name>
<evidence type="ECO:0000256" key="1">
    <source>
        <dbReference type="PROSITE-ProRule" id="PRU00325"/>
    </source>
</evidence>
<keyword evidence="1" id="KW-0862">Zinc</keyword>
<evidence type="ECO:0000313" key="5">
    <source>
        <dbReference type="Proteomes" id="UP001633002"/>
    </source>
</evidence>
<keyword evidence="1" id="KW-0863">Zinc-finger</keyword>
<evidence type="ECO:0000256" key="2">
    <source>
        <dbReference type="SAM" id="MobiDB-lite"/>
    </source>
</evidence>
<dbReference type="GO" id="GO:0008270">
    <property type="term" value="F:zinc ion binding"/>
    <property type="evidence" value="ECO:0007669"/>
    <property type="project" value="UniProtKB-KW"/>
</dbReference>
<dbReference type="EMBL" id="JBJQOH010000007">
    <property type="protein sequence ID" value="KAL3679504.1"/>
    <property type="molecule type" value="Genomic_DNA"/>
</dbReference>
<gene>
    <name evidence="4" type="ORF">R1sor_022460</name>
</gene>
<feature type="domain" description="SWIM-type" evidence="3">
    <location>
        <begin position="445"/>
        <end position="479"/>
    </location>
</feature>
<dbReference type="AlphaFoldDB" id="A0ABD3GQS9"/>
<protein>
    <recommendedName>
        <fullName evidence="3">SWIM-type domain-containing protein</fullName>
    </recommendedName>
</protein>
<reference evidence="4 5" key="1">
    <citation type="submission" date="2024-09" db="EMBL/GenBank/DDBJ databases">
        <title>Chromosome-scale assembly of Riccia sorocarpa.</title>
        <authorList>
            <person name="Paukszto L."/>
        </authorList>
    </citation>
    <scope>NUCLEOTIDE SEQUENCE [LARGE SCALE GENOMIC DNA]</scope>
    <source>
        <strain evidence="4">LP-2024</strain>
        <tissue evidence="4">Aerial parts of the thallus</tissue>
    </source>
</reference>
<comment type="caution">
    <text evidence="4">The sequence shown here is derived from an EMBL/GenBank/DDBJ whole genome shotgun (WGS) entry which is preliminary data.</text>
</comment>
<dbReference type="PROSITE" id="PS50966">
    <property type="entry name" value="ZF_SWIM"/>
    <property type="match status" value="1"/>
</dbReference>
<evidence type="ECO:0000259" key="3">
    <source>
        <dbReference type="PROSITE" id="PS50966"/>
    </source>
</evidence>
<sequence length="479" mass="54105">MNTAISQTSELATTPIIINGDIRTKTVKRKLAYNTGIGKNNTHRHDKVAKTQQAIRIMRGRLRFGPEIDSPPNSLERMNINTNQAPDIHLAGPSRTAQVPEIPTRERTPPVQTISSDQESEQIVEEREVHNPFEGEQTVRVAGGTDDSIPDLVHRPLRNAGKYLHSREIRQRGATSFFGSSSDDVQIIDTTARRRPPTRAYPRNRQAANTQGRPTQFGKAVQEAEVDVTKWHLARTSYTGAGPACYAATPGRSAPRALCKTKIRHAGFDRRGVGVVAPSFVGKRKYLSIEREYRFWFCPNGRCYLGRGANVCNNQMPPVADIISVQRGTNMTQEEVDFFTEKDFLLVSSRSNQRTGSFPTGAEIKVLVDAYPEKVDERPLHYRFKTRRGRGCRQKHSPSASCLTQLERARSSSMHVLKSWRMSSGNGYGRLFRVASGDETNQRNYIVNFCSFPSCSCQDFWEREVRLQTYVPCKHLYWV</sequence>
<accession>A0ABD3GQS9</accession>
<proteinExistence type="predicted"/>
<dbReference type="Proteomes" id="UP001633002">
    <property type="component" value="Unassembled WGS sequence"/>
</dbReference>
<keyword evidence="1" id="KW-0479">Metal-binding</keyword>
<feature type="region of interest" description="Disordered" evidence="2">
    <location>
        <begin position="196"/>
        <end position="217"/>
    </location>
</feature>
<organism evidence="4 5">
    <name type="scientific">Riccia sorocarpa</name>
    <dbReference type="NCBI Taxonomy" id="122646"/>
    <lineage>
        <taxon>Eukaryota</taxon>
        <taxon>Viridiplantae</taxon>
        <taxon>Streptophyta</taxon>
        <taxon>Embryophyta</taxon>
        <taxon>Marchantiophyta</taxon>
        <taxon>Marchantiopsida</taxon>
        <taxon>Marchantiidae</taxon>
        <taxon>Marchantiales</taxon>
        <taxon>Ricciaceae</taxon>
        <taxon>Riccia</taxon>
    </lineage>
</organism>
<keyword evidence="5" id="KW-1185">Reference proteome</keyword>